<comment type="caution">
    <text evidence="2">The sequence shown here is derived from an EMBL/GenBank/DDBJ whole genome shotgun (WGS) entry which is preliminary data.</text>
</comment>
<proteinExistence type="predicted"/>
<feature type="signal peptide" evidence="1">
    <location>
        <begin position="1"/>
        <end position="22"/>
    </location>
</feature>
<sequence>MCNCKIPVLLVVFAVFSGFVQAQEIQRSKGHFSGSLETNWGFYMKDDKLGVKKVEDKVATNTYLTLGYSFKAFRFGLEYDIYEPPMIGFSPEWEGCKLMRGFAEWTGKSLELRAGTVYEQFGSGLIFRTYEERALGINNALMGGNIRWRPWDGVTLKVVAGVPQKFQEYAPVRIYGTDGEIDLGSLLFPENGMLLSVGGSWVLRDDRSDEHNVKADRVVRNYAGRLDLSKGIFSLGGEYVAKSRSVYWDDAYNIRYGKGRNVLLYAGIDAPGIGFSATFRAFENGDLRVDDCLNDESVSLNYVPALTMQHKYALLTLFPHEIKMAGETGGQFSLFGELPMGGKTGNPLSFAVNGSMYRSLTMKKDDESTYLFRQKGKLLYGEIGLELERKWSKSFKSTLLFFHQRKLEFSKYGFGNMRMDSEVLVADLLYKVTPKTSLRMELQHVWSDSKDNQRWAMGLLELGLAPAWMVYVSDMCNYESYGDSLHYYRVGGSYSWRSLRASVDYGRNREGIQCAGGVCRYFPEHTGVTVMLSVAI</sequence>
<keyword evidence="1" id="KW-0732">Signal</keyword>
<evidence type="ECO:0000313" key="2">
    <source>
        <dbReference type="EMBL" id="RGU54980.1"/>
    </source>
</evidence>
<protein>
    <recommendedName>
        <fullName evidence="4">TonB-dependent receptor</fullName>
    </recommendedName>
</protein>
<accession>A0A412TMS4</accession>
<dbReference type="Proteomes" id="UP000284243">
    <property type="component" value="Unassembled WGS sequence"/>
</dbReference>
<gene>
    <name evidence="2" type="ORF">DWW57_14225</name>
</gene>
<reference evidence="2 3" key="1">
    <citation type="submission" date="2018-08" db="EMBL/GenBank/DDBJ databases">
        <title>A genome reference for cultivated species of the human gut microbiota.</title>
        <authorList>
            <person name="Zou Y."/>
            <person name="Xue W."/>
            <person name="Luo G."/>
        </authorList>
    </citation>
    <scope>NUCLEOTIDE SEQUENCE [LARGE SCALE GENOMIC DNA]</scope>
    <source>
        <strain evidence="2 3">AF16-14</strain>
    </source>
</reference>
<name>A0A412TMS4_9BACT</name>
<dbReference type="RefSeq" id="WP_113028614.1">
    <property type="nucleotide sequence ID" value="NZ_CABJFF010000019.1"/>
</dbReference>
<dbReference type="InterPro" id="IPR046070">
    <property type="entry name" value="DUF6029"/>
</dbReference>
<organism evidence="2 3">
    <name type="scientific">Odoribacter splanchnicus</name>
    <dbReference type="NCBI Taxonomy" id="28118"/>
    <lineage>
        <taxon>Bacteria</taxon>
        <taxon>Pseudomonadati</taxon>
        <taxon>Bacteroidota</taxon>
        <taxon>Bacteroidia</taxon>
        <taxon>Bacteroidales</taxon>
        <taxon>Odoribacteraceae</taxon>
        <taxon>Odoribacter</taxon>
    </lineage>
</organism>
<dbReference type="EMBL" id="QRYC01000023">
    <property type="protein sequence ID" value="RGU54980.1"/>
    <property type="molecule type" value="Genomic_DNA"/>
</dbReference>
<feature type="chain" id="PRO_5019244200" description="TonB-dependent receptor" evidence="1">
    <location>
        <begin position="23"/>
        <end position="536"/>
    </location>
</feature>
<evidence type="ECO:0000256" key="1">
    <source>
        <dbReference type="SAM" id="SignalP"/>
    </source>
</evidence>
<evidence type="ECO:0000313" key="3">
    <source>
        <dbReference type="Proteomes" id="UP000284243"/>
    </source>
</evidence>
<dbReference type="AlphaFoldDB" id="A0A412TMS4"/>
<evidence type="ECO:0008006" key="4">
    <source>
        <dbReference type="Google" id="ProtNLM"/>
    </source>
</evidence>
<dbReference type="Pfam" id="PF19494">
    <property type="entry name" value="DUF6029"/>
    <property type="match status" value="1"/>
</dbReference>